<dbReference type="AlphaFoldDB" id="A0A6B2KV43"/>
<evidence type="ECO:0000313" key="3">
    <source>
        <dbReference type="Proteomes" id="UP000482578"/>
    </source>
</evidence>
<gene>
    <name evidence="2" type="ORF">GZH52_15175</name>
</gene>
<proteinExistence type="predicted"/>
<evidence type="ECO:0000259" key="1">
    <source>
        <dbReference type="Pfam" id="PF12680"/>
    </source>
</evidence>
<protein>
    <submittedName>
        <fullName evidence="2">Nuclear transport factor 2 family protein</fullName>
    </submittedName>
</protein>
<accession>A0A6B2KV43</accession>
<dbReference type="InterPro" id="IPR037401">
    <property type="entry name" value="SnoaL-like"/>
</dbReference>
<reference evidence="2 3" key="1">
    <citation type="submission" date="2020-02" db="EMBL/GenBank/DDBJ databases">
        <authorList>
            <person name="Yang Z."/>
        </authorList>
    </citation>
    <scope>NUCLEOTIDE SEQUENCE [LARGE SCALE GENOMIC DNA]</scope>
    <source>
        <strain evidence="2 3">HX-7-9</strain>
    </source>
</reference>
<keyword evidence="3" id="KW-1185">Reference proteome</keyword>
<name>A0A6B2KV43_9NEIS</name>
<feature type="domain" description="SnoaL-like" evidence="1">
    <location>
        <begin position="2"/>
        <end position="90"/>
    </location>
</feature>
<comment type="caution">
    <text evidence="2">The sequence shown here is derived from an EMBL/GenBank/DDBJ whole genome shotgun (WGS) entry which is preliminary data.</text>
</comment>
<dbReference type="Proteomes" id="UP000482578">
    <property type="component" value="Unassembled WGS sequence"/>
</dbReference>
<dbReference type="SUPFAM" id="SSF54427">
    <property type="entry name" value="NTF2-like"/>
    <property type="match status" value="1"/>
</dbReference>
<dbReference type="InterPro" id="IPR032710">
    <property type="entry name" value="NTF2-like_dom_sf"/>
</dbReference>
<sequence length="142" mass="15967">MRRMMHPHCVLDFSGEPFGGRTEGRESILDMFRAIQGMMVGSLVFHCHWSILSGDLTAAHWFTTGKPAHGGLYLHRVIAWYQLQDSLIYRFEDFLDTQILAAFWPGGQPCTDFTEAERLVARLESIASPEALARLVALRSAG</sequence>
<dbReference type="EMBL" id="JAAGAA010000015">
    <property type="protein sequence ID" value="NDV14112.1"/>
    <property type="molecule type" value="Genomic_DNA"/>
</dbReference>
<organism evidence="2 3">
    <name type="scientific">Crenobacter caeni</name>
    <dbReference type="NCBI Taxonomy" id="2705474"/>
    <lineage>
        <taxon>Bacteria</taxon>
        <taxon>Pseudomonadati</taxon>
        <taxon>Pseudomonadota</taxon>
        <taxon>Betaproteobacteria</taxon>
        <taxon>Neisseriales</taxon>
        <taxon>Neisseriaceae</taxon>
        <taxon>Crenobacter</taxon>
    </lineage>
</organism>
<evidence type="ECO:0000313" key="2">
    <source>
        <dbReference type="EMBL" id="NDV14112.1"/>
    </source>
</evidence>
<dbReference type="Gene3D" id="3.10.450.50">
    <property type="match status" value="1"/>
</dbReference>
<dbReference type="Pfam" id="PF12680">
    <property type="entry name" value="SnoaL_2"/>
    <property type="match status" value="1"/>
</dbReference>